<dbReference type="Gene3D" id="3.40.1390.30">
    <property type="entry name" value="NIF3 (NGG1p interacting factor 3)-like"/>
    <property type="match status" value="2"/>
</dbReference>
<feature type="region of interest" description="Disordered" evidence="4">
    <location>
        <begin position="29"/>
        <end position="48"/>
    </location>
</feature>
<dbReference type="Pfam" id="PF01784">
    <property type="entry name" value="DUF34_NIF3"/>
    <property type="match status" value="1"/>
</dbReference>
<comment type="caution">
    <text evidence="5">The sequence shown here is derived from an EMBL/GenBank/DDBJ whole genome shotgun (WGS) entry which is preliminary data.</text>
</comment>
<dbReference type="NCBIfam" id="TIGR00486">
    <property type="entry name" value="YbgI_SA1388"/>
    <property type="match status" value="1"/>
</dbReference>
<feature type="binding site" evidence="3">
    <location>
        <position position="239"/>
    </location>
    <ligand>
        <name>a divalent metal cation</name>
        <dbReference type="ChEBI" id="CHEBI:60240"/>
        <label>1</label>
    </ligand>
</feature>
<evidence type="ECO:0000256" key="1">
    <source>
        <dbReference type="ARBA" id="ARBA00006964"/>
    </source>
</evidence>
<evidence type="ECO:0000256" key="2">
    <source>
        <dbReference type="ARBA" id="ARBA00022723"/>
    </source>
</evidence>
<dbReference type="eggNOG" id="arCOG04454">
    <property type="taxonomic scope" value="Archaea"/>
</dbReference>
<dbReference type="GO" id="GO:0046872">
    <property type="term" value="F:metal ion binding"/>
    <property type="evidence" value="ECO:0007669"/>
    <property type="project" value="UniProtKB-KW"/>
</dbReference>
<proteinExistence type="inferred from homology"/>
<sequence length="270" mass="28045">MRLSEYVDRLDEELDTAAYADVDASANGLQVGPGGEAASPGTGPADDPEVERVAFAVDAATATIEAAADAGADVLVVHHGLSWGGIERVTGRVHDRIAALIEHDIALYVSHLPLDGHRELGNAAGVATEIGLEDRDPFGEIGPVTIGTIGETAAPRSADALRETLDGFEGQPDGEPSPTRVLDFGPDEVERVAVVTGSGVDWLDEAVAAGADALITGEGKQQVYHDAREAGVTVFLAGHYATETFGVRALESLTADWGVETTYLSHPTGL</sequence>
<dbReference type="AlphaFoldDB" id="A0A1X4HAX9"/>
<dbReference type="InterPro" id="IPR002678">
    <property type="entry name" value="DUF34/NIF3"/>
</dbReference>
<feature type="binding site" evidence="3">
    <location>
        <position position="243"/>
    </location>
    <ligand>
        <name>a divalent metal cation</name>
        <dbReference type="ChEBI" id="CHEBI:60240"/>
        <label>1</label>
    </ligand>
</feature>
<dbReference type="GO" id="GO:0005737">
    <property type="term" value="C:cytoplasm"/>
    <property type="evidence" value="ECO:0007669"/>
    <property type="project" value="TreeGrafter"/>
</dbReference>
<dbReference type="FunFam" id="3.40.1390.30:FF:000001">
    <property type="entry name" value="GTP cyclohydrolase 1 type 2"/>
    <property type="match status" value="1"/>
</dbReference>
<dbReference type="PANTHER" id="PTHR13799:SF14">
    <property type="entry name" value="GTP CYCLOHYDROLASE 1 TYPE 2 HOMOLOG"/>
    <property type="match status" value="1"/>
</dbReference>
<reference evidence="5 6" key="1">
    <citation type="submission" date="2017-04" db="EMBL/GenBank/DDBJ databases">
        <title>MLSA of the genus Halorubrum.</title>
        <authorList>
            <person name="De La Haba R."/>
            <person name="Sanchez-Porro C."/>
            <person name="Infante-Dominguez C."/>
            <person name="Ventosa A."/>
        </authorList>
    </citation>
    <scope>NUCLEOTIDE SEQUENCE [LARGE SCALE GENOMIC DNA]</scope>
    <source>
        <strain evidence="5 6">DSM 17463</strain>
    </source>
</reference>
<feature type="binding site" evidence="3">
    <location>
        <position position="79"/>
    </location>
    <ligand>
        <name>a divalent metal cation</name>
        <dbReference type="ChEBI" id="CHEBI:60240"/>
        <label>1</label>
    </ligand>
</feature>
<gene>
    <name evidence="5" type="ORF">B9H04_02525</name>
</gene>
<dbReference type="EMBL" id="NEDJ01000004">
    <property type="protein sequence ID" value="OSP10616.1"/>
    <property type="molecule type" value="Genomic_DNA"/>
</dbReference>
<name>A0A1X4HAX9_HALEZ</name>
<evidence type="ECO:0000313" key="5">
    <source>
        <dbReference type="EMBL" id="OSP10616.1"/>
    </source>
</evidence>
<accession>A0A1X4HAX9</accession>
<evidence type="ECO:0000256" key="4">
    <source>
        <dbReference type="SAM" id="MobiDB-lite"/>
    </source>
</evidence>
<feature type="binding site" evidence="3">
    <location>
        <position position="115"/>
    </location>
    <ligand>
        <name>a divalent metal cation</name>
        <dbReference type="ChEBI" id="CHEBI:60240"/>
        <label>1</label>
    </ligand>
</feature>
<dbReference type="InterPro" id="IPR036069">
    <property type="entry name" value="DUF34/NIF3_sf"/>
</dbReference>
<dbReference type="STRING" id="1121945.GCA_000421805_00477"/>
<feature type="binding site" evidence="3">
    <location>
        <position position="78"/>
    </location>
    <ligand>
        <name>a divalent metal cation</name>
        <dbReference type="ChEBI" id="CHEBI:60240"/>
        <label>1</label>
    </ligand>
</feature>
<organism evidence="5 6">
    <name type="scientific">Halorubrum ezzemoulense DSM 17463</name>
    <dbReference type="NCBI Taxonomy" id="1121945"/>
    <lineage>
        <taxon>Archaea</taxon>
        <taxon>Methanobacteriati</taxon>
        <taxon>Methanobacteriota</taxon>
        <taxon>Stenosarchaea group</taxon>
        <taxon>Halobacteria</taxon>
        <taxon>Halobacteriales</taxon>
        <taxon>Haloferacaceae</taxon>
        <taxon>Halorubrum</taxon>
    </lineage>
</organism>
<evidence type="ECO:0000313" key="6">
    <source>
        <dbReference type="Proteomes" id="UP000193587"/>
    </source>
</evidence>
<dbReference type="SUPFAM" id="SSF102705">
    <property type="entry name" value="NIF3 (NGG1p interacting factor 3)-like"/>
    <property type="match status" value="1"/>
</dbReference>
<dbReference type="RefSeq" id="WP_049929750.1">
    <property type="nucleotide sequence ID" value="NZ_ATXS01000001.1"/>
</dbReference>
<dbReference type="Proteomes" id="UP000193587">
    <property type="component" value="Unassembled WGS sequence"/>
</dbReference>
<keyword evidence="2 3" id="KW-0479">Metal-binding</keyword>
<dbReference type="PANTHER" id="PTHR13799">
    <property type="entry name" value="NGG1 INTERACTING FACTOR 3"/>
    <property type="match status" value="1"/>
</dbReference>
<comment type="similarity">
    <text evidence="1">Belongs to the GTP cyclohydrolase I type 2/NIF3 family.</text>
</comment>
<protein>
    <submittedName>
        <fullName evidence="5">Nif3-like dinuclear metal center hexameric protein</fullName>
    </submittedName>
</protein>
<evidence type="ECO:0000256" key="3">
    <source>
        <dbReference type="PIRSR" id="PIRSR602678-1"/>
    </source>
</evidence>